<sequence length="588" mass="66923">MGSDIFLVLRFWGTLFLVGAVAYPITKRLFSSWYDGGYLFTKAVGMVLVTYLVYVAAMLHLVPFTFNSIVGALGIVFVVGIVLQLVIPPGDGIRIKGIPKKKIPAFLVIVLEELFFFAAFLLWSWVKGHEPSIHGLEKFMDFGFTRSILDSSYFPPPDMWYTGFSINYYYFGHTVMAVLTKLSDISLSYTFNLMLAAIFAFTLTMSFSIGFQLVSRVPDLRRRVKVFAGLLTAFLVTFAGNLQTIYAFTKGYTGENPPPFWTLLWPITQLGQIGEGLNRYWYANATRFIPFTIHEFPSYSFVVSDVHGHVLSLPFVLLALAFLIQIFGSKSEEETAQNASVALQLEWLTLFSYVFYGFLAGVLLMTNALDGPIYLGIFFLAYVICGSREWRNWIMTGLVVGVTAIVTCLPFLFHFRSFVSGIAVNCPLAFIANSSAGWRIGPILFEGVEKCQRSPLWMFLLLWGFFLFCGGYLTYKIYRKYKGKAEFMGSKITRKEILLLVWFVVSIVLIIFPEFFYFKDIYPAHFRSNTMFKLGYQAFIMFSIISAYTIVGAIAHRHTWKKNRVFLVILVPLLFLVSIYPIFSVRSY</sequence>
<accession>A0A1F5ZG16</accession>
<dbReference type="AlphaFoldDB" id="A0A1F5ZG16"/>
<evidence type="ECO:0000313" key="2">
    <source>
        <dbReference type="EMBL" id="OGG11439.1"/>
    </source>
</evidence>
<dbReference type="Proteomes" id="UP000177268">
    <property type="component" value="Unassembled WGS sequence"/>
</dbReference>
<feature type="transmembrane region" description="Helical" evidence="1">
    <location>
        <begin position="38"/>
        <end position="62"/>
    </location>
</feature>
<protein>
    <recommendedName>
        <fullName evidence="4">YYY membrane protein</fullName>
    </recommendedName>
</protein>
<reference evidence="2 3" key="1">
    <citation type="journal article" date="2016" name="Nat. Commun.">
        <title>Thousands of microbial genomes shed light on interconnected biogeochemical processes in an aquifer system.</title>
        <authorList>
            <person name="Anantharaman K."/>
            <person name="Brown C.T."/>
            <person name="Hug L.A."/>
            <person name="Sharon I."/>
            <person name="Castelle C.J."/>
            <person name="Probst A.J."/>
            <person name="Thomas B.C."/>
            <person name="Singh A."/>
            <person name="Wilkins M.J."/>
            <person name="Karaoz U."/>
            <person name="Brodie E.L."/>
            <person name="Williams K.H."/>
            <person name="Hubbard S.S."/>
            <person name="Banfield J.F."/>
        </authorList>
    </citation>
    <scope>NUCLEOTIDE SEQUENCE [LARGE SCALE GENOMIC DNA]</scope>
</reference>
<feature type="transmembrane region" description="Helical" evidence="1">
    <location>
        <begin position="6"/>
        <end position="26"/>
    </location>
</feature>
<organism evidence="2 3">
    <name type="scientific">Candidatus Gottesmanbacteria bacterium RBG_13_45_10</name>
    <dbReference type="NCBI Taxonomy" id="1798370"/>
    <lineage>
        <taxon>Bacteria</taxon>
        <taxon>Candidatus Gottesmaniibacteriota</taxon>
    </lineage>
</organism>
<feature type="transmembrane region" description="Helical" evidence="1">
    <location>
        <begin position="456"/>
        <end position="475"/>
    </location>
</feature>
<proteinExistence type="predicted"/>
<evidence type="ECO:0008006" key="4">
    <source>
        <dbReference type="Google" id="ProtNLM"/>
    </source>
</evidence>
<evidence type="ECO:0000313" key="3">
    <source>
        <dbReference type="Proteomes" id="UP000177268"/>
    </source>
</evidence>
<evidence type="ECO:0000256" key="1">
    <source>
        <dbReference type="SAM" id="Phobius"/>
    </source>
</evidence>
<feature type="transmembrane region" description="Helical" evidence="1">
    <location>
        <begin position="565"/>
        <end position="583"/>
    </location>
</feature>
<gene>
    <name evidence="2" type="ORF">A2Z00_05665</name>
</gene>
<feature type="transmembrane region" description="Helical" evidence="1">
    <location>
        <begin position="347"/>
        <end position="365"/>
    </location>
</feature>
<name>A0A1F5ZG16_9BACT</name>
<comment type="caution">
    <text evidence="2">The sequence shown here is derived from an EMBL/GenBank/DDBJ whole genome shotgun (WGS) entry which is preliminary data.</text>
</comment>
<dbReference type="InterPro" id="IPR018746">
    <property type="entry name" value="DUF2298"/>
</dbReference>
<feature type="non-terminal residue" evidence="2">
    <location>
        <position position="588"/>
    </location>
</feature>
<feature type="transmembrane region" description="Helical" evidence="1">
    <location>
        <begin position="68"/>
        <end position="86"/>
    </location>
</feature>
<feature type="transmembrane region" description="Helical" evidence="1">
    <location>
        <begin position="226"/>
        <end position="248"/>
    </location>
</feature>
<dbReference type="EMBL" id="MFIZ01000028">
    <property type="protein sequence ID" value="OGG11439.1"/>
    <property type="molecule type" value="Genomic_DNA"/>
</dbReference>
<feature type="transmembrane region" description="Helical" evidence="1">
    <location>
        <begin position="394"/>
        <end position="413"/>
    </location>
</feature>
<dbReference type="Pfam" id="PF10060">
    <property type="entry name" value="DUF2298"/>
    <property type="match status" value="2"/>
</dbReference>
<feature type="transmembrane region" description="Helical" evidence="1">
    <location>
        <begin position="371"/>
        <end position="387"/>
    </location>
</feature>
<feature type="transmembrane region" description="Helical" evidence="1">
    <location>
        <begin position="106"/>
        <end position="126"/>
    </location>
</feature>
<dbReference type="PANTHER" id="PTHR10790:SF51">
    <property type="entry name" value="TETRATRICOPEPTIDE REPEAT PROTEIN"/>
    <property type="match status" value="1"/>
</dbReference>
<feature type="transmembrane region" description="Helical" evidence="1">
    <location>
        <begin position="496"/>
        <end position="518"/>
    </location>
</feature>
<keyword evidence="1" id="KW-0472">Membrane</keyword>
<feature type="transmembrane region" description="Helical" evidence="1">
    <location>
        <begin position="538"/>
        <end position="556"/>
    </location>
</feature>
<dbReference type="STRING" id="1798370.A2Z00_05665"/>
<keyword evidence="1" id="KW-1133">Transmembrane helix</keyword>
<feature type="transmembrane region" description="Helical" evidence="1">
    <location>
        <begin position="306"/>
        <end position="327"/>
    </location>
</feature>
<dbReference type="PANTHER" id="PTHR10790">
    <property type="entry name" value="TPR-DOMAIN CONTAINING PROTEIN"/>
    <property type="match status" value="1"/>
</dbReference>
<keyword evidence="1" id="KW-0812">Transmembrane</keyword>
<feature type="transmembrane region" description="Helical" evidence="1">
    <location>
        <begin position="189"/>
        <end position="214"/>
    </location>
</feature>